<dbReference type="PROSITE" id="PS50850">
    <property type="entry name" value="MFS"/>
    <property type="match status" value="1"/>
</dbReference>
<dbReference type="PANTHER" id="PTHR48021:SF47">
    <property type="entry name" value="GH17672P"/>
    <property type="match status" value="1"/>
</dbReference>
<reference evidence="7" key="1">
    <citation type="journal article" date="2023" name="Insect Mol. Biol.">
        <title>Genome sequencing provides insights into the evolution of gene families encoding plant cell wall-degrading enzymes in longhorned beetles.</title>
        <authorList>
            <person name="Shin N.R."/>
            <person name="Okamura Y."/>
            <person name="Kirsch R."/>
            <person name="Pauchet Y."/>
        </authorList>
    </citation>
    <scope>NUCLEOTIDE SEQUENCE</scope>
    <source>
        <strain evidence="7">AMC_N1</strain>
    </source>
</reference>
<evidence type="ECO:0000259" key="6">
    <source>
        <dbReference type="PROSITE" id="PS50850"/>
    </source>
</evidence>
<dbReference type="EMBL" id="JAPWTK010000325">
    <property type="protein sequence ID" value="KAJ8942450.1"/>
    <property type="molecule type" value="Genomic_DNA"/>
</dbReference>
<dbReference type="PANTHER" id="PTHR48021">
    <property type="match status" value="1"/>
</dbReference>
<dbReference type="Pfam" id="PF00083">
    <property type="entry name" value="Sugar_tr"/>
    <property type="match status" value="1"/>
</dbReference>
<protein>
    <recommendedName>
        <fullName evidence="6">Major facilitator superfamily (MFS) profile domain-containing protein</fullName>
    </recommendedName>
</protein>
<dbReference type="GO" id="GO:0016020">
    <property type="term" value="C:membrane"/>
    <property type="evidence" value="ECO:0007669"/>
    <property type="project" value="UniProtKB-SubCell"/>
</dbReference>
<evidence type="ECO:0000256" key="3">
    <source>
        <dbReference type="ARBA" id="ARBA00022989"/>
    </source>
</evidence>
<dbReference type="Gene3D" id="1.20.1250.20">
    <property type="entry name" value="MFS general substrate transporter like domains"/>
    <property type="match status" value="2"/>
</dbReference>
<evidence type="ECO:0000313" key="7">
    <source>
        <dbReference type="EMBL" id="KAJ8942450.1"/>
    </source>
</evidence>
<keyword evidence="4 5" id="KW-0472">Membrane</keyword>
<keyword evidence="8" id="KW-1185">Reference proteome</keyword>
<name>A0AAV8XUT9_9CUCU</name>
<evidence type="ECO:0000256" key="5">
    <source>
        <dbReference type="SAM" id="Phobius"/>
    </source>
</evidence>
<comment type="caution">
    <text evidence="7">The sequence shown here is derived from an EMBL/GenBank/DDBJ whole genome shotgun (WGS) entry which is preliminary data.</text>
</comment>
<dbReference type="SUPFAM" id="SSF103473">
    <property type="entry name" value="MFS general substrate transporter"/>
    <property type="match status" value="1"/>
</dbReference>
<keyword evidence="2 5" id="KW-0812">Transmembrane</keyword>
<evidence type="ECO:0000313" key="8">
    <source>
        <dbReference type="Proteomes" id="UP001162162"/>
    </source>
</evidence>
<feature type="transmembrane region" description="Helical" evidence="5">
    <location>
        <begin position="135"/>
        <end position="154"/>
    </location>
</feature>
<dbReference type="InterPro" id="IPR050549">
    <property type="entry name" value="MFS_Trehalose_Transporter"/>
</dbReference>
<dbReference type="Proteomes" id="UP001162162">
    <property type="component" value="Unassembled WGS sequence"/>
</dbReference>
<dbReference type="InterPro" id="IPR005828">
    <property type="entry name" value="MFS_sugar_transport-like"/>
</dbReference>
<evidence type="ECO:0000256" key="4">
    <source>
        <dbReference type="ARBA" id="ARBA00023136"/>
    </source>
</evidence>
<feature type="transmembrane region" description="Helical" evidence="5">
    <location>
        <begin position="166"/>
        <end position="190"/>
    </location>
</feature>
<keyword evidence="3 5" id="KW-1133">Transmembrane helix</keyword>
<organism evidence="7 8">
    <name type="scientific">Aromia moschata</name>
    <dbReference type="NCBI Taxonomy" id="1265417"/>
    <lineage>
        <taxon>Eukaryota</taxon>
        <taxon>Metazoa</taxon>
        <taxon>Ecdysozoa</taxon>
        <taxon>Arthropoda</taxon>
        <taxon>Hexapoda</taxon>
        <taxon>Insecta</taxon>
        <taxon>Pterygota</taxon>
        <taxon>Neoptera</taxon>
        <taxon>Endopterygota</taxon>
        <taxon>Coleoptera</taxon>
        <taxon>Polyphaga</taxon>
        <taxon>Cucujiformia</taxon>
        <taxon>Chrysomeloidea</taxon>
        <taxon>Cerambycidae</taxon>
        <taxon>Cerambycinae</taxon>
        <taxon>Callichromatini</taxon>
        <taxon>Aromia</taxon>
    </lineage>
</organism>
<gene>
    <name evidence="7" type="ORF">NQ318_002662</name>
</gene>
<feature type="domain" description="Major facilitator superfamily (MFS) profile" evidence="6">
    <location>
        <begin position="1"/>
        <end position="237"/>
    </location>
</feature>
<dbReference type="InterPro" id="IPR020846">
    <property type="entry name" value="MFS_dom"/>
</dbReference>
<dbReference type="GO" id="GO:0022857">
    <property type="term" value="F:transmembrane transporter activity"/>
    <property type="evidence" value="ECO:0007669"/>
    <property type="project" value="InterPro"/>
</dbReference>
<accession>A0AAV8XUT9</accession>
<proteinExistence type="predicted"/>
<dbReference type="InterPro" id="IPR036259">
    <property type="entry name" value="MFS_trans_sf"/>
</dbReference>
<sequence>MTWTSPIYPKLYSNDPSINPLGKSITQEEDGWIGSLINIGAMIGPFIFSFIAEKFGRKIGLLCIAIPHITAYITFAFAKNVYLFYFGRLFGGLSVGGGYTLLPMYIAEQLSGVNALEFYLQPIFEVAGTNISSDISSLIFGLAVFTSSFIPIVLDSIDLDTSAISWLPIISLIMFAYTFATGVSVIPWTISSELFPVNVKQISASTVSSAGVIRLFHSSPETHVEKSIVVRRFLENV</sequence>
<feature type="transmembrane region" description="Helical" evidence="5">
    <location>
        <begin position="59"/>
        <end position="77"/>
    </location>
</feature>
<feature type="transmembrane region" description="Helical" evidence="5">
    <location>
        <begin position="32"/>
        <end position="52"/>
    </location>
</feature>
<evidence type="ECO:0000256" key="1">
    <source>
        <dbReference type="ARBA" id="ARBA00004141"/>
    </source>
</evidence>
<comment type="subcellular location">
    <subcellularLocation>
        <location evidence="1">Membrane</location>
        <topology evidence="1">Multi-pass membrane protein</topology>
    </subcellularLocation>
</comment>
<evidence type="ECO:0000256" key="2">
    <source>
        <dbReference type="ARBA" id="ARBA00022692"/>
    </source>
</evidence>
<feature type="transmembrane region" description="Helical" evidence="5">
    <location>
        <begin position="83"/>
        <end position="102"/>
    </location>
</feature>
<dbReference type="AlphaFoldDB" id="A0AAV8XUT9"/>